<dbReference type="AlphaFoldDB" id="A0A8D8G4Y7"/>
<accession>A0A8D8G4Y7</accession>
<reference evidence="2" key="1">
    <citation type="submission" date="2021-05" db="EMBL/GenBank/DDBJ databases">
        <authorList>
            <person name="Alioto T."/>
            <person name="Alioto T."/>
            <person name="Gomez Garrido J."/>
        </authorList>
    </citation>
    <scope>NUCLEOTIDE SEQUENCE</scope>
</reference>
<dbReference type="EMBL" id="HBUE01125705">
    <property type="protein sequence ID" value="CAG6494655.1"/>
    <property type="molecule type" value="Transcribed_RNA"/>
</dbReference>
<evidence type="ECO:0000256" key="1">
    <source>
        <dbReference type="SAM" id="MobiDB-lite"/>
    </source>
</evidence>
<name>A0A8D8G4Y7_CULPI</name>
<sequence length="110" mass="12433">MLVSSRTSTRNDHGIDLGTTTPGTGPKIAHNYNKLYELVQIQSKWNVPGIRLPLKLISQLSRRKATSLQLPSVRRATEPIAVAKQVPLKWALDKRIQLQFNRFPSSRAFL</sequence>
<organism evidence="2">
    <name type="scientific">Culex pipiens</name>
    <name type="common">House mosquito</name>
    <dbReference type="NCBI Taxonomy" id="7175"/>
    <lineage>
        <taxon>Eukaryota</taxon>
        <taxon>Metazoa</taxon>
        <taxon>Ecdysozoa</taxon>
        <taxon>Arthropoda</taxon>
        <taxon>Hexapoda</taxon>
        <taxon>Insecta</taxon>
        <taxon>Pterygota</taxon>
        <taxon>Neoptera</taxon>
        <taxon>Endopterygota</taxon>
        <taxon>Diptera</taxon>
        <taxon>Nematocera</taxon>
        <taxon>Culicoidea</taxon>
        <taxon>Culicidae</taxon>
        <taxon>Culicinae</taxon>
        <taxon>Culicini</taxon>
        <taxon>Culex</taxon>
        <taxon>Culex</taxon>
    </lineage>
</organism>
<protein>
    <submittedName>
        <fullName evidence="2">(northern house mosquito) hypothetical protein</fullName>
    </submittedName>
</protein>
<feature type="region of interest" description="Disordered" evidence="1">
    <location>
        <begin position="1"/>
        <end position="25"/>
    </location>
</feature>
<proteinExistence type="predicted"/>
<evidence type="ECO:0000313" key="2">
    <source>
        <dbReference type="EMBL" id="CAG6494655.1"/>
    </source>
</evidence>